<dbReference type="OrthoDB" id="9994419at2759"/>
<gene>
    <name evidence="3" type="ORF">PCANC_08799</name>
    <name evidence="2" type="ORF">PCASD_07059</name>
</gene>
<reference evidence="4 5" key="1">
    <citation type="submission" date="2017-11" db="EMBL/GenBank/DDBJ databases">
        <title>De novo assembly and phasing of dikaryotic genomes from two isolates of Puccinia coronata f. sp. avenae, the causal agent of oat crown rust.</title>
        <authorList>
            <person name="Miller M.E."/>
            <person name="Zhang Y."/>
            <person name="Omidvar V."/>
            <person name="Sperschneider J."/>
            <person name="Schwessinger B."/>
            <person name="Raley C."/>
            <person name="Palmer J.M."/>
            <person name="Garnica D."/>
            <person name="Upadhyaya N."/>
            <person name="Rathjen J."/>
            <person name="Taylor J.M."/>
            <person name="Park R.F."/>
            <person name="Dodds P.N."/>
            <person name="Hirsch C.D."/>
            <person name="Kianian S.F."/>
            <person name="Figueroa M."/>
        </authorList>
    </citation>
    <scope>NUCLEOTIDE SEQUENCE [LARGE SCALE GENOMIC DNA]</scope>
    <source>
        <strain evidence="3">12NC29</strain>
        <strain evidence="2">12SD80</strain>
    </source>
</reference>
<feature type="region of interest" description="Disordered" evidence="1">
    <location>
        <begin position="339"/>
        <end position="358"/>
    </location>
</feature>
<protein>
    <submittedName>
        <fullName evidence="2">Uncharacterized protein</fullName>
    </submittedName>
</protein>
<accession>A0A2N5V727</accession>
<dbReference type="InterPro" id="IPR032675">
    <property type="entry name" value="LRR_dom_sf"/>
</dbReference>
<dbReference type="SUPFAM" id="SSF52047">
    <property type="entry name" value="RNI-like"/>
    <property type="match status" value="1"/>
</dbReference>
<evidence type="ECO:0000313" key="3">
    <source>
        <dbReference type="EMBL" id="PLW46197.1"/>
    </source>
</evidence>
<sequence>MIVKLTGYSNSPTRPFAGDLIADLRRLICEHILLAADPSQPHLWLDPYIRTVTPQDEHIHTRTITLEPSPIVQAQQTLKSLCLVSREWNLEARKTLWSSGIQFGLPRSFETVVKMVDPIGSFFDGGVEPTWLISPPASRKSSPKRTLCPNEIPVCVSSGRQISSDVDHADYRGAFSSRRRSVSLKRQGGNYILQPHSSNDYPLSPPNSTGQPNSQGSWCSDENQRTFGERSISPLRGRVAVQSLSQAFRRTSASPIAHRTSIGLGKCDEELKEEAETDEDEFIFDHDIDDLFNPAPYITSVSFSTYRSHGMRRSVAEGQQIRFVTPERLGRLLKSTRSRYSGLQNKHQDATTTTTTSNEASEANLLLRKGKLEAVGFSEYMDSAITKGVLDEILLRGGVEVEYHVVYPNCQSEKGEFSVEEDHDRGRARSRKELYMASHCASPHHTLPAPVEDFEHGYGSSHPTLTAFPMSFDRDSSCSFRIERRLESSLLMETPIKALDLCGCISSKFRASIKDFILDHALSSPYPPTRTDSNPTILMHTPTGLLRSTRFPFLTRLGLSRVMILDDLELSDFLSGFVNLLDLDLSHTRAGTNVLHTLQIIKKSDRSKAESVIVRPSFRSLNLTKCRGLTKENLVGFLCGNQDAHDPSHFEQWEDPMESIGGLEELSLHGDLTQPTPLDSEALEKILVGCPAFLSGKLTTLDLSSVAIDDTHIDLKRKMPHQPRLLQLGLGSCPRLSLETIAFLLKEKMKSVEILDISSSCLSARQRETRFGQTVSAISVGKLHTELISPVTCMGPGGKRVSNLRVIELEDASLQAIRGGAGGWKAAFGKGRRGWYVDLSVTVIIAKDVSTEDQLPAAPHRRVVNRSRQNMSSDNAELMDSLTEEAEVGRLEHSLDALKNSDETIRHTEIGWMSRKTEILHGSGLLGRQDGLYGFHAFASN</sequence>
<dbReference type="EMBL" id="PGCJ01000121">
    <property type="protein sequence ID" value="PLW46197.1"/>
    <property type="molecule type" value="Genomic_DNA"/>
</dbReference>
<dbReference type="STRING" id="200324.A0A2N5V727"/>
<evidence type="ECO:0000256" key="1">
    <source>
        <dbReference type="SAM" id="MobiDB-lite"/>
    </source>
</evidence>
<comment type="caution">
    <text evidence="2">The sequence shown here is derived from an EMBL/GenBank/DDBJ whole genome shotgun (WGS) entry which is preliminary data.</text>
</comment>
<evidence type="ECO:0000313" key="4">
    <source>
        <dbReference type="Proteomes" id="UP000235388"/>
    </source>
</evidence>
<dbReference type="Proteomes" id="UP000235388">
    <property type="component" value="Unassembled WGS sequence"/>
</dbReference>
<feature type="compositionally biased region" description="Polar residues" evidence="1">
    <location>
        <begin position="195"/>
        <end position="221"/>
    </location>
</feature>
<dbReference type="EMBL" id="PGCI01000046">
    <property type="protein sequence ID" value="PLW45706.1"/>
    <property type="molecule type" value="Genomic_DNA"/>
</dbReference>
<organism evidence="2 5">
    <name type="scientific">Puccinia coronata f. sp. avenae</name>
    <dbReference type="NCBI Taxonomy" id="200324"/>
    <lineage>
        <taxon>Eukaryota</taxon>
        <taxon>Fungi</taxon>
        <taxon>Dikarya</taxon>
        <taxon>Basidiomycota</taxon>
        <taxon>Pucciniomycotina</taxon>
        <taxon>Pucciniomycetes</taxon>
        <taxon>Pucciniales</taxon>
        <taxon>Pucciniaceae</taxon>
        <taxon>Puccinia</taxon>
    </lineage>
</organism>
<dbReference type="Gene3D" id="3.80.10.10">
    <property type="entry name" value="Ribonuclease Inhibitor"/>
    <property type="match status" value="1"/>
</dbReference>
<evidence type="ECO:0000313" key="2">
    <source>
        <dbReference type="EMBL" id="PLW45706.1"/>
    </source>
</evidence>
<feature type="region of interest" description="Disordered" evidence="1">
    <location>
        <begin position="191"/>
        <end position="222"/>
    </location>
</feature>
<name>A0A2N5V727_9BASI</name>
<keyword evidence="4" id="KW-1185">Reference proteome</keyword>
<evidence type="ECO:0000313" key="5">
    <source>
        <dbReference type="Proteomes" id="UP000235392"/>
    </source>
</evidence>
<dbReference type="Proteomes" id="UP000235392">
    <property type="component" value="Unassembled WGS sequence"/>
</dbReference>
<proteinExistence type="predicted"/>
<dbReference type="AlphaFoldDB" id="A0A2N5V727"/>